<gene>
    <name evidence="3" type="primary">pleD_37</name>
    <name evidence="3" type="ORF">GALL_364290</name>
</gene>
<evidence type="ECO:0000313" key="3">
    <source>
        <dbReference type="EMBL" id="OIQ81797.1"/>
    </source>
</evidence>
<organism evidence="3">
    <name type="scientific">mine drainage metagenome</name>
    <dbReference type="NCBI Taxonomy" id="410659"/>
    <lineage>
        <taxon>unclassified sequences</taxon>
        <taxon>metagenomes</taxon>
        <taxon>ecological metagenomes</taxon>
    </lineage>
</organism>
<dbReference type="PROSITE" id="PS50887">
    <property type="entry name" value="GGDEF"/>
    <property type="match status" value="1"/>
</dbReference>
<keyword evidence="1" id="KW-1133">Transmembrane helix</keyword>
<reference evidence="3" key="1">
    <citation type="submission" date="2016-10" db="EMBL/GenBank/DDBJ databases">
        <title>Sequence of Gallionella enrichment culture.</title>
        <authorList>
            <person name="Poehlein A."/>
            <person name="Muehling M."/>
            <person name="Daniel R."/>
        </authorList>
    </citation>
    <scope>NUCLEOTIDE SEQUENCE</scope>
</reference>
<keyword evidence="1" id="KW-0472">Membrane</keyword>
<dbReference type="Pfam" id="PF00990">
    <property type="entry name" value="GGDEF"/>
    <property type="match status" value="1"/>
</dbReference>
<feature type="transmembrane region" description="Helical" evidence="1">
    <location>
        <begin position="154"/>
        <end position="175"/>
    </location>
</feature>
<dbReference type="Gene3D" id="3.30.70.270">
    <property type="match status" value="1"/>
</dbReference>
<dbReference type="SMART" id="SM00267">
    <property type="entry name" value="GGDEF"/>
    <property type="match status" value="1"/>
</dbReference>
<evidence type="ECO:0000259" key="2">
    <source>
        <dbReference type="PROSITE" id="PS50887"/>
    </source>
</evidence>
<name>A0A1J5R0V7_9ZZZZ</name>
<dbReference type="GO" id="GO:0052621">
    <property type="term" value="F:diguanylate cyclase activity"/>
    <property type="evidence" value="ECO:0007669"/>
    <property type="project" value="TreeGrafter"/>
</dbReference>
<feature type="domain" description="GGDEF" evidence="2">
    <location>
        <begin position="255"/>
        <end position="388"/>
    </location>
</feature>
<accession>A0A1J5R0V7</accession>
<comment type="caution">
    <text evidence="3">The sequence shown here is derived from an EMBL/GenBank/DDBJ whole genome shotgun (WGS) entry which is preliminary data.</text>
</comment>
<dbReference type="InterPro" id="IPR050469">
    <property type="entry name" value="Diguanylate_Cyclase"/>
</dbReference>
<protein>
    <submittedName>
        <fullName evidence="3">Response regulator PleD</fullName>
    </submittedName>
</protein>
<dbReference type="SUPFAM" id="SSF55073">
    <property type="entry name" value="Nucleotide cyclase"/>
    <property type="match status" value="1"/>
</dbReference>
<dbReference type="InterPro" id="IPR029787">
    <property type="entry name" value="Nucleotide_cyclase"/>
</dbReference>
<dbReference type="InterPro" id="IPR000160">
    <property type="entry name" value="GGDEF_dom"/>
</dbReference>
<dbReference type="PANTHER" id="PTHR45138">
    <property type="entry name" value="REGULATORY COMPONENTS OF SENSORY TRANSDUCTION SYSTEM"/>
    <property type="match status" value="1"/>
</dbReference>
<feature type="transmembrane region" description="Helical" evidence="1">
    <location>
        <begin position="195"/>
        <end position="213"/>
    </location>
</feature>
<feature type="transmembrane region" description="Helical" evidence="1">
    <location>
        <begin position="63"/>
        <end position="83"/>
    </location>
</feature>
<dbReference type="CDD" id="cd01949">
    <property type="entry name" value="GGDEF"/>
    <property type="match status" value="1"/>
</dbReference>
<dbReference type="AlphaFoldDB" id="A0A1J5R0V7"/>
<feature type="transmembrane region" description="Helical" evidence="1">
    <location>
        <begin position="95"/>
        <end position="112"/>
    </location>
</feature>
<feature type="transmembrane region" description="Helical" evidence="1">
    <location>
        <begin position="6"/>
        <end position="27"/>
    </location>
</feature>
<dbReference type="PANTHER" id="PTHR45138:SF9">
    <property type="entry name" value="DIGUANYLATE CYCLASE DGCM-RELATED"/>
    <property type="match status" value="1"/>
</dbReference>
<keyword evidence="1" id="KW-0812">Transmembrane</keyword>
<dbReference type="FunFam" id="3.30.70.270:FF:000001">
    <property type="entry name" value="Diguanylate cyclase domain protein"/>
    <property type="match status" value="1"/>
</dbReference>
<dbReference type="EMBL" id="MLJW01000880">
    <property type="protein sequence ID" value="OIQ81797.1"/>
    <property type="molecule type" value="Genomic_DNA"/>
</dbReference>
<feature type="transmembrane region" description="Helical" evidence="1">
    <location>
        <begin position="124"/>
        <end position="142"/>
    </location>
</feature>
<dbReference type="NCBIfam" id="TIGR00254">
    <property type="entry name" value="GGDEF"/>
    <property type="match status" value="1"/>
</dbReference>
<feature type="transmembrane region" description="Helical" evidence="1">
    <location>
        <begin position="39"/>
        <end position="57"/>
    </location>
</feature>
<evidence type="ECO:0000256" key="1">
    <source>
        <dbReference type="SAM" id="Phobius"/>
    </source>
</evidence>
<proteinExistence type="predicted"/>
<dbReference type="InterPro" id="IPR043128">
    <property type="entry name" value="Rev_trsase/Diguanyl_cyclase"/>
</dbReference>
<sequence length="413" mass="45682">MGLDVRTIMVMFSMLTLMFSGLLEMAGLRAENIRGVRQWSVANLCLGLGFGLSYFYSTPRPGYEWAIVIGTILIAAGLSLQFTGIRAFKGEPSEWGFASLIVGIAVLQSAWFTVVHPDLNARAIANSILFALVYAACARLLLIHIEPPLRTAYWFTGLCFAFLAMVMLARGIMIWALPSGTYRIYALIPHNPLPFFLSSMVQLCVTFGFVLMLDYRLVMDLQKIASRDMLTGALNRRRLEEEAERLWARRSRTGDTLAVMMIDIDHFKSVNDRYGHQAGDEVLRHLAAIAQASIRVDDYFARYGGEEFCILLPSTTEKEAFSLAERLREAYAARTMEFAGKPLNSTISIGVADSAQAGLEFSSLLATADQALYRAKHEGRNRVVSYSTMNPLAGSGGLAHTASVRSMPKQKAS</sequence>